<organism evidence="2 3">
    <name type="scientific">Acer yangbiense</name>
    <dbReference type="NCBI Taxonomy" id="1000413"/>
    <lineage>
        <taxon>Eukaryota</taxon>
        <taxon>Viridiplantae</taxon>
        <taxon>Streptophyta</taxon>
        <taxon>Embryophyta</taxon>
        <taxon>Tracheophyta</taxon>
        <taxon>Spermatophyta</taxon>
        <taxon>Magnoliopsida</taxon>
        <taxon>eudicotyledons</taxon>
        <taxon>Gunneridae</taxon>
        <taxon>Pentapetalae</taxon>
        <taxon>rosids</taxon>
        <taxon>malvids</taxon>
        <taxon>Sapindales</taxon>
        <taxon>Sapindaceae</taxon>
        <taxon>Hippocastanoideae</taxon>
        <taxon>Acereae</taxon>
        <taxon>Acer</taxon>
    </lineage>
</organism>
<dbReference type="Proteomes" id="UP000323000">
    <property type="component" value="Chromosome 5"/>
</dbReference>
<dbReference type="PANTHER" id="PTHR45898:SF4">
    <property type="entry name" value="TARGET OF MYB PROTEIN 1"/>
    <property type="match status" value="1"/>
</dbReference>
<dbReference type="GO" id="GO:0043130">
    <property type="term" value="F:ubiquitin binding"/>
    <property type="evidence" value="ECO:0007669"/>
    <property type="project" value="InterPro"/>
</dbReference>
<keyword evidence="3" id="KW-1185">Reference proteome</keyword>
<dbReference type="PANTHER" id="PTHR45898">
    <property type="entry name" value="TOM1-LIKE PROTEIN"/>
    <property type="match status" value="1"/>
</dbReference>
<dbReference type="Gene3D" id="1.25.40.90">
    <property type="match status" value="1"/>
</dbReference>
<dbReference type="InterPro" id="IPR044836">
    <property type="entry name" value="TOL_plant"/>
</dbReference>
<comment type="caution">
    <text evidence="2">The sequence shown here is derived from an EMBL/GenBank/DDBJ whole genome shotgun (WGS) entry which is preliminary data.</text>
</comment>
<dbReference type="GO" id="GO:0035091">
    <property type="term" value="F:phosphatidylinositol binding"/>
    <property type="evidence" value="ECO:0007669"/>
    <property type="project" value="InterPro"/>
</dbReference>
<gene>
    <name evidence="2" type="ORF">EZV62_012217</name>
</gene>
<accession>A0A5C7HVM2</accession>
<comment type="similarity">
    <text evidence="1">Belongs to the TOM1 family.</text>
</comment>
<evidence type="ECO:0000256" key="1">
    <source>
        <dbReference type="ARBA" id="ARBA00007708"/>
    </source>
</evidence>
<dbReference type="AlphaFoldDB" id="A0A5C7HVM2"/>
<sequence length="156" mass="17994">MLRQFDFNTVEYLSNSSEVQNRFHDVFCLTYDLKSEEETKSRKKTINIPVSGAAGMICNHLLFKPNFHVKEKILILIETWQEAFGGPAYQELLRYGAVFPQRTERSVHLFTPPKIQPLTSCLQNIRNLDNQQESAESSAVGEFPTLRHCIIVFDEI</sequence>
<evidence type="ECO:0008006" key="4">
    <source>
        <dbReference type="Google" id="ProtNLM"/>
    </source>
</evidence>
<dbReference type="GO" id="GO:0043328">
    <property type="term" value="P:protein transport to vacuole involved in ubiquitin-dependent protein catabolic process via the multivesicular body sorting pathway"/>
    <property type="evidence" value="ECO:0007669"/>
    <property type="project" value="InterPro"/>
</dbReference>
<dbReference type="EMBL" id="VAHF01000005">
    <property type="protein sequence ID" value="TXG60854.1"/>
    <property type="molecule type" value="Genomic_DNA"/>
</dbReference>
<dbReference type="InterPro" id="IPR008942">
    <property type="entry name" value="ENTH_VHS"/>
</dbReference>
<evidence type="ECO:0000313" key="3">
    <source>
        <dbReference type="Proteomes" id="UP000323000"/>
    </source>
</evidence>
<evidence type="ECO:0000313" key="2">
    <source>
        <dbReference type="EMBL" id="TXG60854.1"/>
    </source>
</evidence>
<protein>
    <recommendedName>
        <fullName evidence="4">VHS domain-containing protein</fullName>
    </recommendedName>
</protein>
<proteinExistence type="inferred from homology"/>
<dbReference type="OrthoDB" id="2018246at2759"/>
<reference evidence="3" key="1">
    <citation type="journal article" date="2019" name="Gigascience">
        <title>De novo genome assembly of the endangered Acer yangbiense, a plant species with extremely small populations endemic to Yunnan Province, China.</title>
        <authorList>
            <person name="Yang J."/>
            <person name="Wariss H.M."/>
            <person name="Tao L."/>
            <person name="Zhang R."/>
            <person name="Yun Q."/>
            <person name="Hollingsworth P."/>
            <person name="Dao Z."/>
            <person name="Luo G."/>
            <person name="Guo H."/>
            <person name="Ma Y."/>
            <person name="Sun W."/>
        </authorList>
    </citation>
    <scope>NUCLEOTIDE SEQUENCE [LARGE SCALE GENOMIC DNA]</scope>
    <source>
        <strain evidence="3">cv. Malutang</strain>
    </source>
</reference>
<name>A0A5C7HVM2_9ROSI</name>